<accession>K5VSW4</accession>
<dbReference type="GO" id="GO:0006886">
    <property type="term" value="P:intracellular protein transport"/>
    <property type="evidence" value="ECO:0007669"/>
    <property type="project" value="InterPro"/>
</dbReference>
<feature type="compositionally biased region" description="Polar residues" evidence="7">
    <location>
        <begin position="27"/>
        <end position="47"/>
    </location>
</feature>
<comment type="similarity">
    <text evidence="2 6">Belongs to the clathrin light chain family.</text>
</comment>
<reference evidence="9" key="1">
    <citation type="journal article" date="2012" name="Proc. Natl. Acad. Sci. U.S.A.">
        <title>Genome sequence of the button mushroom Agaricus bisporus reveals mechanisms governing adaptation to a humic-rich ecological niche.</title>
        <authorList>
            <person name="Morin E."/>
            <person name="Kohler A."/>
            <person name="Baker A.R."/>
            <person name="Foulongne-Oriol M."/>
            <person name="Lombard V."/>
            <person name="Nagy L.G."/>
            <person name="Ohm R.A."/>
            <person name="Patyshakuliyeva A."/>
            <person name="Brun A."/>
            <person name="Aerts A.L."/>
            <person name="Bailey A.M."/>
            <person name="Billette C."/>
            <person name="Coutinho P.M."/>
            <person name="Deakin G."/>
            <person name="Doddapaneni H."/>
            <person name="Floudas D."/>
            <person name="Grimwood J."/>
            <person name="Hilden K."/>
            <person name="Kuees U."/>
            <person name="LaButti K.M."/>
            <person name="Lapidus A."/>
            <person name="Lindquist E.A."/>
            <person name="Lucas S.M."/>
            <person name="Murat C."/>
            <person name="Riley R.W."/>
            <person name="Salamov A.A."/>
            <person name="Schmutz J."/>
            <person name="Subramanian V."/>
            <person name="Woesten H.A.B."/>
            <person name="Xu J."/>
            <person name="Eastwood D.C."/>
            <person name="Foster G.D."/>
            <person name="Sonnenberg A.S."/>
            <person name="Cullen D."/>
            <person name="de Vries R.P."/>
            <person name="Lundell T."/>
            <person name="Hibbett D.S."/>
            <person name="Henrissat B."/>
            <person name="Burton K.S."/>
            <person name="Kerrigan R.W."/>
            <person name="Challen M.P."/>
            <person name="Grigoriev I.V."/>
            <person name="Martin F."/>
        </authorList>
    </citation>
    <scope>NUCLEOTIDE SEQUENCE [LARGE SCALE GENOMIC DNA]</scope>
    <source>
        <strain evidence="9">JB137-S8 / ATCC MYA-4627 / FGSC 10392</strain>
    </source>
</reference>
<comment type="subcellular location">
    <subcellularLocation>
        <location evidence="1 6">Cytoplasmic vesicle membrane</location>
        <topology evidence="1 6">Peripheral membrane protein</topology>
        <orientation evidence="1 6">Cytoplasmic side</orientation>
    </subcellularLocation>
    <subcellularLocation>
        <location evidence="6">Membrane</location>
        <location evidence="6">Coated pit</location>
        <topology evidence="6">Peripheral membrane protein</topology>
        <orientation evidence="6">Cytoplasmic side</orientation>
    </subcellularLocation>
    <text evidence="6">Cytoplasmic face of coated pits and vesicles.</text>
</comment>
<dbReference type="KEGG" id="abp:AGABI1DRAFT121952"/>
<dbReference type="OMA" id="QVIKDWR"/>
<dbReference type="InParanoid" id="K5VSW4"/>
<dbReference type="GO" id="GO:0072583">
    <property type="term" value="P:clathrin-dependent endocytosis"/>
    <property type="evidence" value="ECO:0007669"/>
    <property type="project" value="TreeGrafter"/>
</dbReference>
<evidence type="ECO:0000256" key="4">
    <source>
        <dbReference type="ARBA" id="ARBA00023176"/>
    </source>
</evidence>
<dbReference type="GO" id="GO:0030132">
    <property type="term" value="C:clathrin coat of coated pit"/>
    <property type="evidence" value="ECO:0007669"/>
    <property type="project" value="InterPro"/>
</dbReference>
<dbReference type="PANTHER" id="PTHR10639:SF7">
    <property type="entry name" value="CLATHRIN LIGHT CHAIN"/>
    <property type="match status" value="1"/>
</dbReference>
<dbReference type="GeneID" id="18825838"/>
<keyword evidence="4 6" id="KW-0168">Coated pit</keyword>
<dbReference type="FunCoup" id="K5VSW4">
    <property type="interactions" value="215"/>
</dbReference>
<name>K5VSW4_AGABU</name>
<dbReference type="GO" id="GO:0032050">
    <property type="term" value="F:clathrin heavy chain binding"/>
    <property type="evidence" value="ECO:0007669"/>
    <property type="project" value="TreeGrafter"/>
</dbReference>
<dbReference type="InterPro" id="IPR000996">
    <property type="entry name" value="Clathrin_L-chain"/>
</dbReference>
<dbReference type="STRING" id="597362.K5VSW4"/>
<organism evidence="8 9">
    <name type="scientific">Agaricus bisporus var. burnettii (strain JB137-S8 / ATCC MYA-4627 / FGSC 10392)</name>
    <name type="common">White button mushroom</name>
    <dbReference type="NCBI Taxonomy" id="597362"/>
    <lineage>
        <taxon>Eukaryota</taxon>
        <taxon>Fungi</taxon>
        <taxon>Dikarya</taxon>
        <taxon>Basidiomycota</taxon>
        <taxon>Agaricomycotina</taxon>
        <taxon>Agaricomycetes</taxon>
        <taxon>Agaricomycetidae</taxon>
        <taxon>Agaricales</taxon>
        <taxon>Agaricineae</taxon>
        <taxon>Agaricaceae</taxon>
        <taxon>Agaricus</taxon>
    </lineage>
</organism>
<dbReference type="Pfam" id="PF01086">
    <property type="entry name" value="Clathrin_lg_ch"/>
    <property type="match status" value="1"/>
</dbReference>
<evidence type="ECO:0000256" key="3">
    <source>
        <dbReference type="ARBA" id="ARBA00023136"/>
    </source>
</evidence>
<evidence type="ECO:0000313" key="9">
    <source>
        <dbReference type="Proteomes" id="UP000008493"/>
    </source>
</evidence>
<dbReference type="OrthoDB" id="5512at2759"/>
<sequence>MADFLGGTNDFDEFERASSAFPDISLDGSSDIPSTVPQPAKQSSVGFSFNDFDTEPVPTTNNNVKVTGDDEIEKFESEFPEIEVASPVPAPTIPSQSTFKSPSPFAPRPQPSALTSTPILNQPVEEGPEVIREWREKQQEEIKARDETSKAKRQETISKAERAINEFYEDYARKKERNIRENKDAEADYIASLEASLSGGTTWDRICDLVELQNSQNKTIARTGAGTTDLTRFKEILLRLKRKGDQAPGAAEHRPSSRKALAHDLDLARERFG</sequence>
<dbReference type="GO" id="GO:0030130">
    <property type="term" value="C:clathrin coat of trans-Golgi network vesicle"/>
    <property type="evidence" value="ECO:0007669"/>
    <property type="project" value="InterPro"/>
</dbReference>
<dbReference type="PANTHER" id="PTHR10639">
    <property type="entry name" value="CLATHRIN LIGHT CHAIN"/>
    <property type="match status" value="1"/>
</dbReference>
<evidence type="ECO:0000256" key="1">
    <source>
        <dbReference type="ARBA" id="ARBA00004180"/>
    </source>
</evidence>
<feature type="region of interest" description="Disordered" evidence="7">
    <location>
        <begin position="79"/>
        <end position="158"/>
    </location>
</feature>
<evidence type="ECO:0000256" key="5">
    <source>
        <dbReference type="ARBA" id="ARBA00023329"/>
    </source>
</evidence>
<dbReference type="AlphaFoldDB" id="K5VSW4"/>
<proteinExistence type="inferred from homology"/>
<gene>
    <name evidence="8" type="ORF">AGABI1DRAFT_121952</name>
</gene>
<keyword evidence="3 6" id="KW-0472">Membrane</keyword>
<feature type="region of interest" description="Disordered" evidence="7">
    <location>
        <begin position="243"/>
        <end position="262"/>
    </location>
</feature>
<feature type="compositionally biased region" description="Basic and acidic residues" evidence="7">
    <location>
        <begin position="251"/>
        <end position="262"/>
    </location>
</feature>
<protein>
    <recommendedName>
        <fullName evidence="6">Clathrin light chain</fullName>
    </recommendedName>
</protein>
<evidence type="ECO:0000313" key="8">
    <source>
        <dbReference type="EMBL" id="EKM77549.1"/>
    </source>
</evidence>
<feature type="compositionally biased region" description="Basic and acidic residues" evidence="7">
    <location>
        <begin position="129"/>
        <end position="158"/>
    </location>
</feature>
<dbReference type="Proteomes" id="UP000008493">
    <property type="component" value="Unassembled WGS sequence"/>
</dbReference>
<feature type="region of interest" description="Disordered" evidence="7">
    <location>
        <begin position="22"/>
        <end position="67"/>
    </location>
</feature>
<dbReference type="HOGENOM" id="CLU_069856_1_0_1"/>
<dbReference type="RefSeq" id="XP_007331815.1">
    <property type="nucleotide sequence ID" value="XM_007331753.1"/>
</dbReference>
<keyword evidence="9" id="KW-1185">Reference proteome</keyword>
<dbReference type="GO" id="GO:0005198">
    <property type="term" value="F:structural molecule activity"/>
    <property type="evidence" value="ECO:0007669"/>
    <property type="project" value="InterPro"/>
</dbReference>
<comment type="function">
    <text evidence="6">Clathrin is the major protein of the polyhedral coat of coated pits and vesicles.</text>
</comment>
<dbReference type="eggNOG" id="KOG4031">
    <property type="taxonomic scope" value="Eukaryota"/>
</dbReference>
<evidence type="ECO:0000256" key="7">
    <source>
        <dbReference type="SAM" id="MobiDB-lite"/>
    </source>
</evidence>
<evidence type="ECO:0000256" key="2">
    <source>
        <dbReference type="ARBA" id="ARBA00005263"/>
    </source>
</evidence>
<keyword evidence="5 6" id="KW-0968">Cytoplasmic vesicle</keyword>
<evidence type="ECO:0000256" key="6">
    <source>
        <dbReference type="RuleBase" id="RU363137"/>
    </source>
</evidence>
<dbReference type="EMBL" id="JH971395">
    <property type="protein sequence ID" value="EKM77549.1"/>
    <property type="molecule type" value="Genomic_DNA"/>
</dbReference>